<dbReference type="PANTHER" id="PTHR35792">
    <property type="entry name" value="GENERAL STRESS PROTEIN"/>
    <property type="match status" value="1"/>
</dbReference>
<gene>
    <name evidence="1" type="primary">ytxH</name>
    <name evidence="1" type="ORF">GCM10010911_09730</name>
</gene>
<evidence type="ECO:0000313" key="1">
    <source>
        <dbReference type="EMBL" id="GGD54224.1"/>
    </source>
</evidence>
<dbReference type="InterPro" id="IPR024623">
    <property type="entry name" value="YtxH"/>
</dbReference>
<dbReference type="PANTHER" id="PTHR35792:SF2">
    <property type="entry name" value="GENERAL STRESS PROTEIN"/>
    <property type="match status" value="1"/>
</dbReference>
<name>A0A916YNR8_9BACL</name>
<organism evidence="1 2">
    <name type="scientific">Paenibacillus nasutitermitis</name>
    <dbReference type="NCBI Taxonomy" id="1652958"/>
    <lineage>
        <taxon>Bacteria</taxon>
        <taxon>Bacillati</taxon>
        <taxon>Bacillota</taxon>
        <taxon>Bacilli</taxon>
        <taxon>Bacillales</taxon>
        <taxon>Paenibacillaceae</taxon>
        <taxon>Paenibacillus</taxon>
    </lineage>
</organism>
<evidence type="ECO:0000313" key="2">
    <source>
        <dbReference type="Proteomes" id="UP000612456"/>
    </source>
</evidence>
<comment type="caution">
    <text evidence="1">The sequence shown here is derived from an EMBL/GenBank/DDBJ whole genome shotgun (WGS) entry which is preliminary data.</text>
</comment>
<dbReference type="RefSeq" id="WP_188989635.1">
    <property type="nucleotide sequence ID" value="NZ_BMHP01000001.1"/>
</dbReference>
<dbReference type="EMBL" id="BMHP01000001">
    <property type="protein sequence ID" value="GGD54224.1"/>
    <property type="molecule type" value="Genomic_DNA"/>
</dbReference>
<dbReference type="Proteomes" id="UP000612456">
    <property type="component" value="Unassembled WGS sequence"/>
</dbReference>
<evidence type="ECO:0008006" key="3">
    <source>
        <dbReference type="Google" id="ProtNLM"/>
    </source>
</evidence>
<reference evidence="1" key="1">
    <citation type="journal article" date="2014" name="Int. J. Syst. Evol. Microbiol.">
        <title>Complete genome sequence of Corynebacterium casei LMG S-19264T (=DSM 44701T), isolated from a smear-ripened cheese.</title>
        <authorList>
            <consortium name="US DOE Joint Genome Institute (JGI-PGF)"/>
            <person name="Walter F."/>
            <person name="Albersmeier A."/>
            <person name="Kalinowski J."/>
            <person name="Ruckert C."/>
        </authorList>
    </citation>
    <scope>NUCLEOTIDE SEQUENCE</scope>
    <source>
        <strain evidence="1">CGMCC 1.15178</strain>
    </source>
</reference>
<proteinExistence type="predicted"/>
<protein>
    <recommendedName>
        <fullName evidence="3">Gas vesicle protein</fullName>
    </recommendedName>
</protein>
<accession>A0A916YNR8</accession>
<keyword evidence="2" id="KW-1185">Reference proteome</keyword>
<reference evidence="1" key="2">
    <citation type="submission" date="2020-09" db="EMBL/GenBank/DDBJ databases">
        <authorList>
            <person name="Sun Q."/>
            <person name="Zhou Y."/>
        </authorList>
    </citation>
    <scope>NUCLEOTIDE SEQUENCE</scope>
    <source>
        <strain evidence="1">CGMCC 1.15178</strain>
    </source>
</reference>
<sequence>MAKYKRSNSFLLGAFAGGIIGSITALLLAPKAGKELRSDISASTREATSRTVRAVTNASDCTARAVKQVGHKAAVLTDKAKDTAGQVIGSISSWRGARQDDLQGSILLDSVASDAIQEAREEAKEAIENDR</sequence>
<dbReference type="AlphaFoldDB" id="A0A916YNR8"/>
<dbReference type="InterPro" id="IPR052928">
    <property type="entry name" value="Desiccation-related_membrane"/>
</dbReference>
<dbReference type="Pfam" id="PF12732">
    <property type="entry name" value="YtxH"/>
    <property type="match status" value="1"/>
</dbReference>